<dbReference type="CDD" id="cd01097">
    <property type="entry name" value="Tetrahydromethanopterin_reductase"/>
    <property type="match status" value="1"/>
</dbReference>
<dbReference type="STRING" id="53376.BST25_08965"/>
<dbReference type="Pfam" id="PF00296">
    <property type="entry name" value="Bac_luciferase"/>
    <property type="match status" value="1"/>
</dbReference>
<dbReference type="Proteomes" id="UP000192566">
    <property type="component" value="Unassembled WGS sequence"/>
</dbReference>
<evidence type="ECO:0000313" key="2">
    <source>
        <dbReference type="EMBL" id="ORA74686.1"/>
    </source>
</evidence>
<name>A0A1X0DQM1_MYCHE</name>
<dbReference type="InterPro" id="IPR050564">
    <property type="entry name" value="F420-G6PD/mer"/>
</dbReference>
<reference evidence="2 3" key="1">
    <citation type="submission" date="2017-02" db="EMBL/GenBank/DDBJ databases">
        <title>The new phylogeny of genus Mycobacterium.</title>
        <authorList>
            <person name="Tortoli E."/>
            <person name="Trovato A."/>
            <person name="Cirillo D.M."/>
        </authorList>
    </citation>
    <scope>NUCLEOTIDE SEQUENCE [LARGE SCALE GENOMIC DNA]</scope>
    <source>
        <strain evidence="2 3">DSM 44471</strain>
    </source>
</reference>
<organism evidence="2 3">
    <name type="scientific">Mycobacterium heidelbergense</name>
    <dbReference type="NCBI Taxonomy" id="53376"/>
    <lineage>
        <taxon>Bacteria</taxon>
        <taxon>Bacillati</taxon>
        <taxon>Actinomycetota</taxon>
        <taxon>Actinomycetes</taxon>
        <taxon>Mycobacteriales</taxon>
        <taxon>Mycobacteriaceae</taxon>
        <taxon>Mycobacterium</taxon>
        <taxon>Mycobacterium simiae complex</taxon>
    </lineage>
</organism>
<dbReference type="EMBL" id="MVHR01000009">
    <property type="protein sequence ID" value="ORA74686.1"/>
    <property type="molecule type" value="Genomic_DNA"/>
</dbReference>
<dbReference type="GO" id="GO:0004497">
    <property type="term" value="F:monooxygenase activity"/>
    <property type="evidence" value="ECO:0007669"/>
    <property type="project" value="UniProtKB-KW"/>
</dbReference>
<dbReference type="AlphaFoldDB" id="A0A1X0DQM1"/>
<evidence type="ECO:0000313" key="3">
    <source>
        <dbReference type="Proteomes" id="UP000192566"/>
    </source>
</evidence>
<comment type="caution">
    <text evidence="2">The sequence shown here is derived from an EMBL/GenBank/DDBJ whole genome shotgun (WGS) entry which is preliminary data.</text>
</comment>
<protein>
    <submittedName>
        <fullName evidence="2">Monooxygenase</fullName>
    </submittedName>
</protein>
<dbReference type="RefSeq" id="WP_232065807.1">
    <property type="nucleotide sequence ID" value="NZ_AP022615.1"/>
</dbReference>
<gene>
    <name evidence="2" type="ORF">BST25_08965</name>
</gene>
<keyword evidence="1" id="KW-0560">Oxidoreductase</keyword>
<accession>A0A1X0DQM1</accession>
<keyword evidence="3" id="KW-1185">Reference proteome</keyword>
<dbReference type="InterPro" id="IPR036661">
    <property type="entry name" value="Luciferase-like_sf"/>
</dbReference>
<dbReference type="SUPFAM" id="SSF51679">
    <property type="entry name" value="Bacterial luciferase-like"/>
    <property type="match status" value="1"/>
</dbReference>
<dbReference type="GO" id="GO:0016705">
    <property type="term" value="F:oxidoreductase activity, acting on paired donors, with incorporation or reduction of molecular oxygen"/>
    <property type="evidence" value="ECO:0007669"/>
    <property type="project" value="InterPro"/>
</dbReference>
<dbReference type="InterPro" id="IPR011251">
    <property type="entry name" value="Luciferase-like_dom"/>
</dbReference>
<keyword evidence="2" id="KW-0503">Monooxygenase</keyword>
<proteinExistence type="predicted"/>
<dbReference type="PANTHER" id="PTHR43244">
    <property type="match status" value="1"/>
</dbReference>
<dbReference type="Gene3D" id="3.20.20.30">
    <property type="entry name" value="Luciferase-like domain"/>
    <property type="match status" value="1"/>
</dbReference>
<sequence length="381" mass="41636">MNQVRVGLSTQLLNSRYSPTALPHANVLMATASGVDSYWVADHLNSLFPRSIATPDYLGVAKLVPKIDAQFEPWTMLGYLASRNRFARLRLGIGVTDANRRHPAVTAQAAATLHLITRGRAILGIGVGEREGNEPYGVDWTKPVARFEEAIATIRALWNSRGEPISRESAYFPLRNAVFDLPPYRGKWPEIWIAAKGPRMLRATGRYADAWFPGLVSGPEAYASGLVTVHTAASNAGRDPGSITPALSIFVVTGRSRDEVEQTLNSDAAKAFALIIPGQMWADHGVQHPLGHDFAGAQDLIPQTLDEQTVLSYVKDVPVSLLKDALLAGTPDEVIDQAAQWRDHGVRYLVVNNLSHLQPTLRKGLASSAPFFKILRGLKRL</sequence>
<dbReference type="PANTHER" id="PTHR43244:SF1">
    <property type="entry name" value="5,10-METHYLENETETRAHYDROMETHANOPTERIN REDUCTASE"/>
    <property type="match status" value="1"/>
</dbReference>
<evidence type="ECO:0000256" key="1">
    <source>
        <dbReference type="ARBA" id="ARBA00023002"/>
    </source>
</evidence>